<dbReference type="RefSeq" id="WP_197004825.1">
    <property type="nucleotide sequence ID" value="NZ_BONS01000017.1"/>
</dbReference>
<name>A0A8J7GK03_9ACTN</name>
<dbReference type="Proteomes" id="UP000622552">
    <property type="component" value="Unassembled WGS sequence"/>
</dbReference>
<organism evidence="2 3">
    <name type="scientific">Longispora fulva</name>
    <dbReference type="NCBI Taxonomy" id="619741"/>
    <lineage>
        <taxon>Bacteria</taxon>
        <taxon>Bacillati</taxon>
        <taxon>Actinomycetota</taxon>
        <taxon>Actinomycetes</taxon>
        <taxon>Micromonosporales</taxon>
        <taxon>Micromonosporaceae</taxon>
        <taxon>Longispora</taxon>
    </lineage>
</organism>
<dbReference type="AlphaFoldDB" id="A0A8J7GK03"/>
<keyword evidence="3" id="KW-1185">Reference proteome</keyword>
<comment type="caution">
    <text evidence="2">The sequence shown here is derived from an EMBL/GenBank/DDBJ whole genome shotgun (WGS) entry which is preliminary data.</text>
</comment>
<evidence type="ECO:0000256" key="1">
    <source>
        <dbReference type="SAM" id="MobiDB-lite"/>
    </source>
</evidence>
<feature type="region of interest" description="Disordered" evidence="1">
    <location>
        <begin position="1"/>
        <end position="38"/>
    </location>
</feature>
<proteinExistence type="predicted"/>
<evidence type="ECO:0008006" key="4">
    <source>
        <dbReference type="Google" id="ProtNLM"/>
    </source>
</evidence>
<evidence type="ECO:0000313" key="2">
    <source>
        <dbReference type="EMBL" id="MBG6138023.1"/>
    </source>
</evidence>
<sequence length="262" mass="28005">MTTEEPGVSSGDTPDPVQQELDRSGTVADTVAELTGDDLAPEERRRLLRRLAGQTAKTWKTVWRPKEAVSWLTSTATDIAPYITVRDLATLRRHHPDLTGDALAERLIRNAARTTAGIGMAGGGIATVEWAAPPTLLTAPVLLTAETLAVVAVELKLIGELHEVYNQPIPGTGTQRATAMLAAWAGRRGVNPLSGVRGMAAVLGTTARKELRDRIAKRFGRNLTTLGPLLSGAAVAGYLNRRATRQLGDAIRKDLGRRAIEG</sequence>
<protein>
    <recommendedName>
        <fullName evidence="4">EcsC family protein</fullName>
    </recommendedName>
</protein>
<reference evidence="2" key="1">
    <citation type="submission" date="2020-11" db="EMBL/GenBank/DDBJ databases">
        <title>Sequencing the genomes of 1000 actinobacteria strains.</title>
        <authorList>
            <person name="Klenk H.-P."/>
        </authorList>
    </citation>
    <scope>NUCLEOTIDE SEQUENCE</scope>
    <source>
        <strain evidence="2">DSM 45356</strain>
    </source>
</reference>
<dbReference type="EMBL" id="JADOUF010000001">
    <property type="protein sequence ID" value="MBG6138023.1"/>
    <property type="molecule type" value="Genomic_DNA"/>
</dbReference>
<evidence type="ECO:0000313" key="3">
    <source>
        <dbReference type="Proteomes" id="UP000622552"/>
    </source>
</evidence>
<accession>A0A8J7GK03</accession>
<gene>
    <name evidence="2" type="ORF">IW245_004217</name>
</gene>